<dbReference type="GO" id="GO:0005524">
    <property type="term" value="F:ATP binding"/>
    <property type="evidence" value="ECO:0007669"/>
    <property type="project" value="UniProtKB-KW"/>
</dbReference>
<keyword evidence="6" id="KW-0067">ATP-binding</keyword>
<dbReference type="RefSeq" id="WP_039311907.1">
    <property type="nucleotide sequence ID" value="NZ_JQOD01000001.1"/>
</dbReference>
<feature type="transmembrane region" description="Helical" evidence="9">
    <location>
        <begin position="70"/>
        <end position="90"/>
    </location>
</feature>
<keyword evidence="5" id="KW-0547">Nucleotide-binding</keyword>
<feature type="transmembrane region" description="Helical" evidence="9">
    <location>
        <begin position="38"/>
        <end position="58"/>
    </location>
</feature>
<dbReference type="InterPro" id="IPR003439">
    <property type="entry name" value="ABC_transporter-like_ATP-bd"/>
</dbReference>
<dbReference type="InterPro" id="IPR003593">
    <property type="entry name" value="AAA+_ATPase"/>
</dbReference>
<evidence type="ECO:0000313" key="12">
    <source>
        <dbReference type="EMBL" id="KGA35336.1"/>
    </source>
</evidence>
<dbReference type="Pfam" id="PF00664">
    <property type="entry name" value="ABC_membrane"/>
    <property type="match status" value="1"/>
</dbReference>
<feature type="domain" description="ABC transporter" evidence="10">
    <location>
        <begin position="348"/>
        <end position="583"/>
    </location>
</feature>
<dbReference type="EMBL" id="JQOD01000001">
    <property type="protein sequence ID" value="KGA35336.1"/>
    <property type="molecule type" value="Genomic_DNA"/>
</dbReference>
<dbReference type="Pfam" id="PF00005">
    <property type="entry name" value="ABC_tran"/>
    <property type="match status" value="1"/>
</dbReference>
<protein>
    <submittedName>
        <fullName evidence="12">ABC transporter permease</fullName>
    </submittedName>
</protein>
<evidence type="ECO:0000259" key="11">
    <source>
        <dbReference type="PROSITE" id="PS50929"/>
    </source>
</evidence>
<name>A0A0M2F5T4_9GAMM</name>
<keyword evidence="8 9" id="KW-0472">Membrane</keyword>
<dbReference type="InterPro" id="IPR027417">
    <property type="entry name" value="P-loop_NTPase"/>
</dbReference>
<accession>A0A0M2F5T4</accession>
<feature type="transmembrane region" description="Helical" evidence="9">
    <location>
        <begin position="174"/>
        <end position="191"/>
    </location>
</feature>
<evidence type="ECO:0000256" key="1">
    <source>
        <dbReference type="ARBA" id="ARBA00004651"/>
    </source>
</evidence>
<evidence type="ECO:0000259" key="10">
    <source>
        <dbReference type="PROSITE" id="PS50893"/>
    </source>
</evidence>
<dbReference type="GO" id="GO:0034040">
    <property type="term" value="F:ATPase-coupled lipid transmembrane transporter activity"/>
    <property type="evidence" value="ECO:0007669"/>
    <property type="project" value="TreeGrafter"/>
</dbReference>
<keyword evidence="3" id="KW-1003">Cell membrane</keyword>
<dbReference type="GO" id="GO:0005886">
    <property type="term" value="C:plasma membrane"/>
    <property type="evidence" value="ECO:0007669"/>
    <property type="project" value="UniProtKB-SubCell"/>
</dbReference>
<dbReference type="InterPro" id="IPR017871">
    <property type="entry name" value="ABC_transporter-like_CS"/>
</dbReference>
<dbReference type="GO" id="GO:0140359">
    <property type="term" value="F:ABC-type transporter activity"/>
    <property type="evidence" value="ECO:0007669"/>
    <property type="project" value="InterPro"/>
</dbReference>
<keyword evidence="2" id="KW-0813">Transport</keyword>
<dbReference type="Gene3D" id="3.40.50.300">
    <property type="entry name" value="P-loop containing nucleotide triphosphate hydrolases"/>
    <property type="match status" value="1"/>
</dbReference>
<gene>
    <name evidence="12" type="ORF">KU74_02375</name>
</gene>
<dbReference type="InterPro" id="IPR011527">
    <property type="entry name" value="ABC1_TM_dom"/>
</dbReference>
<sequence length="590" mass="65148">MNKNHTVITTQLFAWWHTYRQLERVTGSQSRLFRRCCVSLLVAAIVQGLALACLFPLLSAFTHAAASREIAMWLILMTLLSLLTLVLRWYGQGFEYRGQLAAATHELRMRLGEQLRSMPLTTLQSARAGDINALLLGSVDENLNYMLAIVNQLLLAIVTPVVIALVMLMVEWRLGVSLLLIFPAIALLYRWRRPAFAHTMQALAEANQQTSADIVEYVQGLAVLRTSCQQAERTSLLRQRFQHLQQIQTSAHRSGAKPGAVVASVVELGLHGVLILGISGVVMGAWDVAIVAAMMVIVVRFSEPLATFVSYTAVLELINTALHRIDDLLAIEPLPVHRPVDVPMTHAVTFEQVSFRYANEAEAVLDSVDIVLPEKGMTALVGPSGSGKTTITRLLMRHADPQRGRVCIGGVDIRHISTREVNRLISVVFQDVYLFDDSVLANIRMARPDASDAEIERAAEAAQCLDFIQRLPQGWQTRLGDIGGRLSGGERQRISIARALLKDAPIVILDEPTAALDTESELAVQRAIDRLVQDKTVIVIAHRLSTIVGAHRILVVENGGISLQGTHSELLRVEGRYRALWNAQQSISLR</sequence>
<dbReference type="FunFam" id="3.40.50.300:FF:000221">
    <property type="entry name" value="Multidrug ABC transporter ATP-binding protein"/>
    <property type="match status" value="1"/>
</dbReference>
<organism evidence="12 13">
    <name type="scientific">Pectobacterium brasiliense</name>
    <dbReference type="NCBI Taxonomy" id="180957"/>
    <lineage>
        <taxon>Bacteria</taxon>
        <taxon>Pseudomonadati</taxon>
        <taxon>Pseudomonadota</taxon>
        <taxon>Gammaproteobacteria</taxon>
        <taxon>Enterobacterales</taxon>
        <taxon>Pectobacteriaceae</taxon>
        <taxon>Pectobacterium</taxon>
    </lineage>
</organism>
<dbReference type="Proteomes" id="UP000029435">
    <property type="component" value="Unassembled WGS sequence"/>
</dbReference>
<evidence type="ECO:0000256" key="6">
    <source>
        <dbReference type="ARBA" id="ARBA00022840"/>
    </source>
</evidence>
<evidence type="ECO:0000256" key="8">
    <source>
        <dbReference type="ARBA" id="ARBA00023136"/>
    </source>
</evidence>
<dbReference type="Gene3D" id="1.20.1560.10">
    <property type="entry name" value="ABC transporter type 1, transmembrane domain"/>
    <property type="match status" value="1"/>
</dbReference>
<evidence type="ECO:0000313" key="13">
    <source>
        <dbReference type="Proteomes" id="UP000029435"/>
    </source>
</evidence>
<dbReference type="PROSITE" id="PS50929">
    <property type="entry name" value="ABC_TM1F"/>
    <property type="match status" value="1"/>
</dbReference>
<dbReference type="PANTHER" id="PTHR24221">
    <property type="entry name" value="ATP-BINDING CASSETTE SUB-FAMILY B"/>
    <property type="match status" value="1"/>
</dbReference>
<reference evidence="12 13" key="1">
    <citation type="submission" date="2014-08" db="EMBL/GenBank/DDBJ databases">
        <title>Genome sequences of NCPPB Pectobacterium isolates.</title>
        <authorList>
            <person name="Glover R.H."/>
            <person name="Sapp M."/>
            <person name="Elphinstone J."/>
        </authorList>
    </citation>
    <scope>NUCLEOTIDE SEQUENCE [LARGE SCALE GENOMIC DNA]</scope>
    <source>
        <strain evidence="12 13">LMG 21372</strain>
    </source>
</reference>
<dbReference type="SUPFAM" id="SSF52540">
    <property type="entry name" value="P-loop containing nucleoside triphosphate hydrolases"/>
    <property type="match status" value="1"/>
</dbReference>
<dbReference type="PROSITE" id="PS00211">
    <property type="entry name" value="ABC_TRANSPORTER_1"/>
    <property type="match status" value="1"/>
</dbReference>
<dbReference type="SMART" id="SM00382">
    <property type="entry name" value="AAA"/>
    <property type="match status" value="1"/>
</dbReference>
<evidence type="ECO:0000256" key="7">
    <source>
        <dbReference type="ARBA" id="ARBA00022989"/>
    </source>
</evidence>
<comment type="subcellular location">
    <subcellularLocation>
        <location evidence="1">Cell membrane</location>
        <topology evidence="1">Multi-pass membrane protein</topology>
    </subcellularLocation>
</comment>
<evidence type="ECO:0000256" key="3">
    <source>
        <dbReference type="ARBA" id="ARBA00022475"/>
    </source>
</evidence>
<evidence type="ECO:0000256" key="9">
    <source>
        <dbReference type="SAM" id="Phobius"/>
    </source>
</evidence>
<evidence type="ECO:0000256" key="5">
    <source>
        <dbReference type="ARBA" id="ARBA00022741"/>
    </source>
</evidence>
<feature type="domain" description="ABC transmembrane type-1" evidence="11">
    <location>
        <begin position="38"/>
        <end position="317"/>
    </location>
</feature>
<dbReference type="OrthoDB" id="9806127at2"/>
<dbReference type="InterPro" id="IPR036640">
    <property type="entry name" value="ABC1_TM_sf"/>
</dbReference>
<feature type="transmembrane region" description="Helical" evidence="9">
    <location>
        <begin position="273"/>
        <end position="299"/>
    </location>
</feature>
<dbReference type="SUPFAM" id="SSF90123">
    <property type="entry name" value="ABC transporter transmembrane region"/>
    <property type="match status" value="1"/>
</dbReference>
<keyword evidence="7 9" id="KW-1133">Transmembrane helix</keyword>
<evidence type="ECO:0000256" key="2">
    <source>
        <dbReference type="ARBA" id="ARBA00022448"/>
    </source>
</evidence>
<comment type="caution">
    <text evidence="12">The sequence shown here is derived from an EMBL/GenBank/DDBJ whole genome shotgun (WGS) entry which is preliminary data.</text>
</comment>
<dbReference type="GO" id="GO:0016887">
    <property type="term" value="F:ATP hydrolysis activity"/>
    <property type="evidence" value="ECO:0007669"/>
    <property type="project" value="InterPro"/>
</dbReference>
<proteinExistence type="predicted"/>
<evidence type="ECO:0000256" key="4">
    <source>
        <dbReference type="ARBA" id="ARBA00022692"/>
    </source>
</evidence>
<keyword evidence="4 9" id="KW-0812">Transmembrane</keyword>
<dbReference type="PANTHER" id="PTHR24221:SF654">
    <property type="entry name" value="ATP-BINDING CASSETTE SUB-FAMILY B MEMBER 6"/>
    <property type="match status" value="1"/>
</dbReference>
<dbReference type="PROSITE" id="PS50893">
    <property type="entry name" value="ABC_TRANSPORTER_2"/>
    <property type="match status" value="1"/>
</dbReference>
<feature type="transmembrane region" description="Helical" evidence="9">
    <location>
        <begin position="145"/>
        <end position="168"/>
    </location>
</feature>
<dbReference type="AlphaFoldDB" id="A0A0M2F5T4"/>
<dbReference type="STRING" id="180957.B5S52_14335"/>
<dbReference type="InterPro" id="IPR039421">
    <property type="entry name" value="Type_1_exporter"/>
</dbReference>